<dbReference type="KEGG" id="samy:DB32_004240"/>
<dbReference type="AlphaFoldDB" id="A0A0F6YJA1"/>
<evidence type="ECO:0000256" key="2">
    <source>
        <dbReference type="SAM" id="SignalP"/>
    </source>
</evidence>
<sequence>MWWSLVATMLFAVGCSGAPSNLAEGAACVRSTQCSAGLACNMGVCTSDLSGFGMGTVPSADASVGVDAAMEIDAGEQIDAGTPVEMDAGPPGMDSGPPDEPDAGPPDEPDAGPPDEPDAGPPDEPDAGPPEEIDAGGA</sequence>
<feature type="compositionally biased region" description="Acidic residues" evidence="1">
    <location>
        <begin position="97"/>
        <end position="138"/>
    </location>
</feature>
<feature type="signal peptide" evidence="2">
    <location>
        <begin position="1"/>
        <end position="18"/>
    </location>
</feature>
<name>A0A0F6YJA1_9BACT</name>
<evidence type="ECO:0000313" key="4">
    <source>
        <dbReference type="Proteomes" id="UP000034883"/>
    </source>
</evidence>
<feature type="chain" id="PRO_5002512967" evidence="2">
    <location>
        <begin position="19"/>
        <end position="138"/>
    </location>
</feature>
<proteinExistence type="predicted"/>
<dbReference type="Proteomes" id="UP000034883">
    <property type="component" value="Chromosome"/>
</dbReference>
<reference evidence="3 4" key="1">
    <citation type="submission" date="2015-03" db="EMBL/GenBank/DDBJ databases">
        <title>Genome assembly of Sandaracinus amylolyticus DSM 53668.</title>
        <authorList>
            <person name="Sharma G."/>
            <person name="Subramanian S."/>
        </authorList>
    </citation>
    <scope>NUCLEOTIDE SEQUENCE [LARGE SCALE GENOMIC DNA]</scope>
    <source>
        <strain evidence="3 4">DSM 53668</strain>
    </source>
</reference>
<keyword evidence="4" id="KW-1185">Reference proteome</keyword>
<gene>
    <name evidence="3" type="ORF">DB32_004240</name>
</gene>
<keyword evidence="2" id="KW-0732">Signal</keyword>
<organism evidence="3 4">
    <name type="scientific">Sandaracinus amylolyticus</name>
    <dbReference type="NCBI Taxonomy" id="927083"/>
    <lineage>
        <taxon>Bacteria</taxon>
        <taxon>Pseudomonadati</taxon>
        <taxon>Myxococcota</taxon>
        <taxon>Polyangia</taxon>
        <taxon>Polyangiales</taxon>
        <taxon>Sandaracinaceae</taxon>
        <taxon>Sandaracinus</taxon>
    </lineage>
</organism>
<protein>
    <submittedName>
        <fullName evidence="3">Uncharacterized protein</fullName>
    </submittedName>
</protein>
<feature type="region of interest" description="Disordered" evidence="1">
    <location>
        <begin position="73"/>
        <end position="138"/>
    </location>
</feature>
<accession>A0A0F6YJA1</accession>
<dbReference type="STRING" id="927083.DB32_004240"/>
<dbReference type="EMBL" id="CP011125">
    <property type="protein sequence ID" value="AKF07091.1"/>
    <property type="molecule type" value="Genomic_DNA"/>
</dbReference>
<evidence type="ECO:0000313" key="3">
    <source>
        <dbReference type="EMBL" id="AKF07091.1"/>
    </source>
</evidence>
<evidence type="ECO:0000256" key="1">
    <source>
        <dbReference type="SAM" id="MobiDB-lite"/>
    </source>
</evidence>